<evidence type="ECO:0000313" key="3">
    <source>
        <dbReference type="Proteomes" id="UP001321473"/>
    </source>
</evidence>
<keyword evidence="1" id="KW-0175">Coiled coil</keyword>
<keyword evidence="3" id="KW-1185">Reference proteome</keyword>
<reference evidence="2 3" key="1">
    <citation type="journal article" date="2023" name="Arcadia Sci">
        <title>De novo assembly of a long-read Amblyomma americanum tick genome.</title>
        <authorList>
            <person name="Chou S."/>
            <person name="Poskanzer K.E."/>
            <person name="Rollins M."/>
            <person name="Thuy-Boun P.S."/>
        </authorList>
    </citation>
    <scope>NUCLEOTIDE SEQUENCE [LARGE SCALE GENOMIC DNA]</scope>
    <source>
        <strain evidence="2">F_SG_1</strain>
        <tissue evidence="2">Salivary glands</tissue>
    </source>
</reference>
<name>A0AAQ4D658_AMBAM</name>
<dbReference type="EMBL" id="JARKHS020034653">
    <property type="protein sequence ID" value="KAK8757948.1"/>
    <property type="molecule type" value="Genomic_DNA"/>
</dbReference>
<dbReference type="AlphaFoldDB" id="A0AAQ4D658"/>
<accession>A0AAQ4D658</accession>
<proteinExistence type="predicted"/>
<organism evidence="2 3">
    <name type="scientific">Amblyomma americanum</name>
    <name type="common">Lone star tick</name>
    <dbReference type="NCBI Taxonomy" id="6943"/>
    <lineage>
        <taxon>Eukaryota</taxon>
        <taxon>Metazoa</taxon>
        <taxon>Ecdysozoa</taxon>
        <taxon>Arthropoda</taxon>
        <taxon>Chelicerata</taxon>
        <taxon>Arachnida</taxon>
        <taxon>Acari</taxon>
        <taxon>Parasitiformes</taxon>
        <taxon>Ixodida</taxon>
        <taxon>Ixodoidea</taxon>
        <taxon>Ixodidae</taxon>
        <taxon>Amblyomminae</taxon>
        <taxon>Amblyomma</taxon>
    </lineage>
</organism>
<dbReference type="Proteomes" id="UP001321473">
    <property type="component" value="Unassembled WGS sequence"/>
</dbReference>
<comment type="caution">
    <text evidence="2">The sequence shown here is derived from an EMBL/GenBank/DDBJ whole genome shotgun (WGS) entry which is preliminary data.</text>
</comment>
<protein>
    <submittedName>
        <fullName evidence="2">Uncharacterized protein</fullName>
    </submittedName>
</protein>
<gene>
    <name evidence="2" type="ORF">V5799_004421</name>
</gene>
<evidence type="ECO:0000313" key="2">
    <source>
        <dbReference type="EMBL" id="KAK8757948.1"/>
    </source>
</evidence>
<sequence length="164" mass="18663">MGGPDIADLTREFCEEIRELKNSLEFASKQYEDLEDECTEVKMENAALKANQEKLPQELERVKKSAHENPQNIVAQDQSSRIKNIELKGIPHVKKEKLFSILDKVGNVIDEPISDEDIDICHRVPTRNASAEPNIMVVFNSRTKRDAVFEKSTQKTFHGGEARI</sequence>
<evidence type="ECO:0000256" key="1">
    <source>
        <dbReference type="SAM" id="Coils"/>
    </source>
</evidence>
<feature type="coiled-coil region" evidence="1">
    <location>
        <begin position="17"/>
        <end position="51"/>
    </location>
</feature>